<protein>
    <recommendedName>
        <fullName evidence="4">FMN-dependent dehydrogenase domain-containing protein</fullName>
    </recommendedName>
</protein>
<proteinExistence type="predicted"/>
<comment type="cofactor">
    <cofactor evidence="1">
        <name>FMN</name>
        <dbReference type="ChEBI" id="CHEBI:58210"/>
    </cofactor>
</comment>
<evidence type="ECO:0000313" key="5">
    <source>
        <dbReference type="EMBL" id="QSS58503.1"/>
    </source>
</evidence>
<keyword evidence="3" id="KW-0288">FMN</keyword>
<dbReference type="SUPFAM" id="SSF51395">
    <property type="entry name" value="FMN-linked oxidoreductases"/>
    <property type="match status" value="1"/>
</dbReference>
<dbReference type="InterPro" id="IPR013785">
    <property type="entry name" value="Aldolase_TIM"/>
</dbReference>
<dbReference type="InterPro" id="IPR000262">
    <property type="entry name" value="FMN-dep_DH"/>
</dbReference>
<evidence type="ECO:0000256" key="1">
    <source>
        <dbReference type="ARBA" id="ARBA00001917"/>
    </source>
</evidence>
<evidence type="ECO:0000256" key="3">
    <source>
        <dbReference type="ARBA" id="ARBA00022643"/>
    </source>
</evidence>
<evidence type="ECO:0000313" key="6">
    <source>
        <dbReference type="Proteomes" id="UP000663671"/>
    </source>
</evidence>
<feature type="domain" description="FMN-dependent dehydrogenase" evidence="4">
    <location>
        <begin position="36"/>
        <end position="96"/>
    </location>
</feature>
<dbReference type="Pfam" id="PF01070">
    <property type="entry name" value="FMN_dh"/>
    <property type="match status" value="1"/>
</dbReference>
<dbReference type="Proteomes" id="UP000663671">
    <property type="component" value="Chromosome 2"/>
</dbReference>
<dbReference type="PANTHER" id="PTHR10578">
    <property type="entry name" value="S -2-HYDROXY-ACID OXIDASE-RELATED"/>
    <property type="match status" value="1"/>
</dbReference>
<sequence>MSSKHLVETIWWISGSCSISRRIGKDVRRLSDSKGARTNLKIILKGIMTAEDTLLAIGHGADAIIVPNNEGRQLDSVPSSIKVLPEIVSAVRGRVPSLLIAELRGEATYSKHWRWVRISHSWVVRHHGVSILADRKGVERVLDILERELSRTMTAVDSFAHISLGRIKAGAKIGSNEVLISK</sequence>
<dbReference type="VEuPathDB" id="FungiDB:I7I51_07930"/>
<evidence type="ECO:0000259" key="4">
    <source>
        <dbReference type="Pfam" id="PF01070"/>
    </source>
</evidence>
<dbReference type="Gene3D" id="3.20.20.70">
    <property type="entry name" value="Aldolase class I"/>
    <property type="match status" value="1"/>
</dbReference>
<gene>
    <name evidence="5" type="ORF">I7I51_07930</name>
</gene>
<dbReference type="PANTHER" id="PTHR10578:SF107">
    <property type="entry name" value="2-HYDROXYACID OXIDASE 1"/>
    <property type="match status" value="1"/>
</dbReference>
<name>A0A8A1M137_AJECA</name>
<dbReference type="GO" id="GO:0016491">
    <property type="term" value="F:oxidoreductase activity"/>
    <property type="evidence" value="ECO:0007669"/>
    <property type="project" value="InterPro"/>
</dbReference>
<reference evidence="5" key="1">
    <citation type="submission" date="2021-01" db="EMBL/GenBank/DDBJ databases">
        <title>Chromosome-level genome assembly of a human fungal pathogen reveals clustering of transcriptionally co-regulated genes.</title>
        <authorList>
            <person name="Voorhies M."/>
            <person name="Cohen S."/>
            <person name="Shea T.P."/>
            <person name="Petrus S."/>
            <person name="Munoz J.F."/>
            <person name="Poplawski S."/>
            <person name="Goldman W.E."/>
            <person name="Michael T."/>
            <person name="Cuomo C.A."/>
            <person name="Sil A."/>
            <person name="Beyhan S."/>
        </authorList>
    </citation>
    <scope>NUCLEOTIDE SEQUENCE</scope>
    <source>
        <strain evidence="5">WU24</strain>
    </source>
</reference>
<accession>A0A8A1M137</accession>
<keyword evidence="2" id="KW-0285">Flavoprotein</keyword>
<evidence type="ECO:0000256" key="2">
    <source>
        <dbReference type="ARBA" id="ARBA00022630"/>
    </source>
</evidence>
<organism evidence="5 6">
    <name type="scientific">Ajellomyces capsulatus</name>
    <name type="common">Darling's disease fungus</name>
    <name type="synonym">Histoplasma capsulatum</name>
    <dbReference type="NCBI Taxonomy" id="5037"/>
    <lineage>
        <taxon>Eukaryota</taxon>
        <taxon>Fungi</taxon>
        <taxon>Dikarya</taxon>
        <taxon>Ascomycota</taxon>
        <taxon>Pezizomycotina</taxon>
        <taxon>Eurotiomycetes</taxon>
        <taxon>Eurotiomycetidae</taxon>
        <taxon>Onygenales</taxon>
        <taxon>Ajellomycetaceae</taxon>
        <taxon>Histoplasma</taxon>
    </lineage>
</organism>
<dbReference type="AlphaFoldDB" id="A0A8A1M137"/>
<dbReference type="OrthoDB" id="1925334at2759"/>
<dbReference type="EMBL" id="CP069109">
    <property type="protein sequence ID" value="QSS58503.1"/>
    <property type="molecule type" value="Genomic_DNA"/>
</dbReference>